<protein>
    <submittedName>
        <fullName evidence="1">Uncharacterized protein</fullName>
    </submittedName>
</protein>
<reference evidence="1" key="1">
    <citation type="journal article" date="2013" name="Nat. Commun.">
        <title>Whole-genome sequencing of Oryza brachyantha reveals mechanisms underlying Oryza genome evolution.</title>
        <authorList>
            <person name="Chen J."/>
            <person name="Huang Q."/>
            <person name="Gao D."/>
            <person name="Wang J."/>
            <person name="Lang Y."/>
            <person name="Liu T."/>
            <person name="Li B."/>
            <person name="Bai Z."/>
            <person name="Luis Goicoechea J."/>
            <person name="Liang C."/>
            <person name="Chen C."/>
            <person name="Zhang W."/>
            <person name="Sun S."/>
            <person name="Liao Y."/>
            <person name="Zhang X."/>
            <person name="Yang L."/>
            <person name="Song C."/>
            <person name="Wang M."/>
            <person name="Shi J."/>
            <person name="Liu G."/>
            <person name="Liu J."/>
            <person name="Zhou H."/>
            <person name="Zhou W."/>
            <person name="Yu Q."/>
            <person name="An N."/>
            <person name="Chen Y."/>
            <person name="Cai Q."/>
            <person name="Wang B."/>
            <person name="Liu B."/>
            <person name="Min J."/>
            <person name="Huang Y."/>
            <person name="Wu H."/>
            <person name="Li Z."/>
            <person name="Zhang Y."/>
            <person name="Yin Y."/>
            <person name="Song W."/>
            <person name="Jiang J."/>
            <person name="Jackson S.A."/>
            <person name="Wing R.A."/>
            <person name="Wang J."/>
            <person name="Chen M."/>
        </authorList>
    </citation>
    <scope>NUCLEOTIDE SEQUENCE [LARGE SCALE GENOMIC DNA]</scope>
    <source>
        <strain evidence="1">cv. IRGC 101232</strain>
    </source>
</reference>
<dbReference type="HOGENOM" id="CLU_2403146_0_0_1"/>
<name>J3KYB9_ORYBR</name>
<evidence type="ECO:0000313" key="1">
    <source>
        <dbReference type="EnsemblPlants" id="OB01G19750.1"/>
    </source>
</evidence>
<organism evidence="1">
    <name type="scientific">Oryza brachyantha</name>
    <name type="common">malo sina</name>
    <dbReference type="NCBI Taxonomy" id="4533"/>
    <lineage>
        <taxon>Eukaryota</taxon>
        <taxon>Viridiplantae</taxon>
        <taxon>Streptophyta</taxon>
        <taxon>Embryophyta</taxon>
        <taxon>Tracheophyta</taxon>
        <taxon>Spermatophyta</taxon>
        <taxon>Magnoliopsida</taxon>
        <taxon>Liliopsida</taxon>
        <taxon>Poales</taxon>
        <taxon>Poaceae</taxon>
        <taxon>BOP clade</taxon>
        <taxon>Oryzoideae</taxon>
        <taxon>Oryzeae</taxon>
        <taxon>Oryzinae</taxon>
        <taxon>Oryza</taxon>
    </lineage>
</organism>
<accession>J3KYB9</accession>
<dbReference type="AlphaFoldDB" id="J3KYB9"/>
<keyword evidence="2" id="KW-1185">Reference proteome</keyword>
<evidence type="ECO:0000313" key="2">
    <source>
        <dbReference type="Proteomes" id="UP000006038"/>
    </source>
</evidence>
<reference evidence="1" key="2">
    <citation type="submission" date="2013-04" db="UniProtKB">
        <authorList>
            <consortium name="EnsemblPlants"/>
        </authorList>
    </citation>
    <scope>IDENTIFICATION</scope>
</reference>
<proteinExistence type="predicted"/>
<sequence length="93" mass="9610">MGAELSLSMAAGARELDDDVLLCVHAVLGEPGEMAQGAAGGGRRRRCRGGSRSVMKANKITSQFTNHGVQLSCSCSAQPPDVSARLPTVAVEI</sequence>
<dbReference type="Gramene" id="OB01G19750.1">
    <property type="protein sequence ID" value="OB01G19750.1"/>
    <property type="gene ID" value="OB01G19750"/>
</dbReference>
<dbReference type="Proteomes" id="UP000006038">
    <property type="component" value="Chromosome 1"/>
</dbReference>
<dbReference type="EnsemblPlants" id="OB01G19750.1">
    <property type="protein sequence ID" value="OB01G19750.1"/>
    <property type="gene ID" value="OB01G19750"/>
</dbReference>